<dbReference type="Gene3D" id="1.10.1740.10">
    <property type="match status" value="1"/>
</dbReference>
<dbReference type="InterPro" id="IPR036388">
    <property type="entry name" value="WH-like_DNA-bd_sf"/>
</dbReference>
<evidence type="ECO:0000256" key="3">
    <source>
        <dbReference type="ARBA" id="ARBA00023082"/>
    </source>
</evidence>
<keyword evidence="8" id="KW-1185">Reference proteome</keyword>
<accession>A0ABR7XRV1</accession>
<comment type="similarity">
    <text evidence="1">Belongs to the sigma-70 factor family. ECF subfamily.</text>
</comment>
<sequence length="196" mass="22416">MEISDKKLVDFCSGKEVGLQYFMSKYGHSLRYFAYTITHDKHVAEEIVSDSFFKLWNGRAKVKTEQNIKAFLYLATRNACFDHVGKATLPLNSEGDELPEISSSDTDILNRIIYVELVELLIVEIEKLPEQQAEVFRLTYLEGLSTQEICERLGTTASNVYFARSKALNTLRKVLEGKGLKYYSAFLLFIGLDKFN</sequence>
<evidence type="ECO:0000313" key="7">
    <source>
        <dbReference type="EMBL" id="MBD1421878.1"/>
    </source>
</evidence>
<dbReference type="EMBL" id="JACNYL010000002">
    <property type="protein sequence ID" value="MBD1421878.1"/>
    <property type="molecule type" value="Genomic_DNA"/>
</dbReference>
<reference evidence="7 8" key="1">
    <citation type="submission" date="2020-08" db="EMBL/GenBank/DDBJ databases">
        <title>Sphingobacterium sp. DN00404 isolated from aquaculture water.</title>
        <authorList>
            <person name="Zhang M."/>
        </authorList>
    </citation>
    <scope>NUCLEOTIDE SEQUENCE [LARGE SCALE GENOMIC DNA]</scope>
    <source>
        <strain evidence="7 8">KCTC 42746</strain>
    </source>
</reference>
<comment type="caution">
    <text evidence="7">The sequence shown here is derived from an EMBL/GenBank/DDBJ whole genome shotgun (WGS) entry which is preliminary data.</text>
</comment>
<name>A0ABR7XRV1_9SPHI</name>
<dbReference type="InterPro" id="IPR013324">
    <property type="entry name" value="RNA_pol_sigma_r3/r4-like"/>
</dbReference>
<keyword evidence="2" id="KW-0805">Transcription regulation</keyword>
<dbReference type="InterPro" id="IPR013249">
    <property type="entry name" value="RNA_pol_sigma70_r4_t2"/>
</dbReference>
<evidence type="ECO:0000256" key="1">
    <source>
        <dbReference type="ARBA" id="ARBA00010641"/>
    </source>
</evidence>
<evidence type="ECO:0000256" key="4">
    <source>
        <dbReference type="ARBA" id="ARBA00023163"/>
    </source>
</evidence>
<evidence type="ECO:0000256" key="2">
    <source>
        <dbReference type="ARBA" id="ARBA00023015"/>
    </source>
</evidence>
<dbReference type="InterPro" id="IPR039425">
    <property type="entry name" value="RNA_pol_sigma-70-like"/>
</dbReference>
<dbReference type="Gene3D" id="1.10.10.10">
    <property type="entry name" value="Winged helix-like DNA-binding domain superfamily/Winged helix DNA-binding domain"/>
    <property type="match status" value="1"/>
</dbReference>
<evidence type="ECO:0000313" key="8">
    <source>
        <dbReference type="Proteomes" id="UP000651112"/>
    </source>
</evidence>
<dbReference type="RefSeq" id="WP_190313587.1">
    <property type="nucleotide sequence ID" value="NZ_JBHULO010000004.1"/>
</dbReference>
<gene>
    <name evidence="7" type="ORF">H8B21_09890</name>
</gene>
<dbReference type="CDD" id="cd06171">
    <property type="entry name" value="Sigma70_r4"/>
    <property type="match status" value="1"/>
</dbReference>
<dbReference type="SUPFAM" id="SSF88659">
    <property type="entry name" value="Sigma3 and sigma4 domains of RNA polymerase sigma factors"/>
    <property type="match status" value="1"/>
</dbReference>
<keyword evidence="4" id="KW-0804">Transcription</keyword>
<dbReference type="Proteomes" id="UP000651112">
    <property type="component" value="Unassembled WGS sequence"/>
</dbReference>
<dbReference type="SUPFAM" id="SSF88946">
    <property type="entry name" value="Sigma2 domain of RNA polymerase sigma factors"/>
    <property type="match status" value="1"/>
</dbReference>
<organism evidence="7 8">
    <name type="scientific">Sphingobacterium chuzhouense</name>
    <dbReference type="NCBI Taxonomy" id="1742264"/>
    <lineage>
        <taxon>Bacteria</taxon>
        <taxon>Pseudomonadati</taxon>
        <taxon>Bacteroidota</taxon>
        <taxon>Sphingobacteriia</taxon>
        <taxon>Sphingobacteriales</taxon>
        <taxon>Sphingobacteriaceae</taxon>
        <taxon>Sphingobacterium</taxon>
    </lineage>
</organism>
<keyword evidence="3" id="KW-0731">Sigma factor</keyword>
<dbReference type="InterPro" id="IPR007627">
    <property type="entry name" value="RNA_pol_sigma70_r2"/>
</dbReference>
<dbReference type="PANTHER" id="PTHR43133">
    <property type="entry name" value="RNA POLYMERASE ECF-TYPE SIGMA FACTO"/>
    <property type="match status" value="1"/>
</dbReference>
<feature type="domain" description="RNA polymerase sigma-70 region 2" evidence="5">
    <location>
        <begin position="24"/>
        <end position="87"/>
    </location>
</feature>
<dbReference type="Pfam" id="PF08281">
    <property type="entry name" value="Sigma70_r4_2"/>
    <property type="match status" value="1"/>
</dbReference>
<dbReference type="Pfam" id="PF04542">
    <property type="entry name" value="Sigma70_r2"/>
    <property type="match status" value="1"/>
</dbReference>
<dbReference type="PANTHER" id="PTHR43133:SF46">
    <property type="entry name" value="RNA POLYMERASE SIGMA-70 FACTOR ECF SUBFAMILY"/>
    <property type="match status" value="1"/>
</dbReference>
<dbReference type="InterPro" id="IPR013325">
    <property type="entry name" value="RNA_pol_sigma_r2"/>
</dbReference>
<proteinExistence type="inferred from homology"/>
<evidence type="ECO:0000259" key="5">
    <source>
        <dbReference type="Pfam" id="PF04542"/>
    </source>
</evidence>
<dbReference type="NCBIfam" id="TIGR02937">
    <property type="entry name" value="sigma70-ECF"/>
    <property type="match status" value="1"/>
</dbReference>
<dbReference type="InterPro" id="IPR014284">
    <property type="entry name" value="RNA_pol_sigma-70_dom"/>
</dbReference>
<protein>
    <submittedName>
        <fullName evidence="7">Sigma-70 family RNA polymerase sigma factor</fullName>
    </submittedName>
</protein>
<evidence type="ECO:0000259" key="6">
    <source>
        <dbReference type="Pfam" id="PF08281"/>
    </source>
</evidence>
<feature type="domain" description="RNA polymerase sigma factor 70 region 4 type 2" evidence="6">
    <location>
        <begin position="123"/>
        <end position="170"/>
    </location>
</feature>